<evidence type="ECO:0000313" key="4">
    <source>
        <dbReference type="Proteomes" id="UP000510888"/>
    </source>
</evidence>
<feature type="compositionally biased region" description="Basic and acidic residues" evidence="1">
    <location>
        <begin position="197"/>
        <end position="209"/>
    </location>
</feature>
<protein>
    <recommendedName>
        <fullName evidence="5">Tail fiber protein</fullName>
    </recommendedName>
</protein>
<sequence>MSAPESNSKVPPSLLSEPAKDGQAGGSRILANLEGRVDPSANQKPKRSRTLPVVVAALVIVAGGVGAYQLQHRSSAEKVATAAANGASTVVASSVTLASSVTASAPAPSASLPATAPATIVAADDTSKDAPRAQASTDDGSRLSRALADGAGASEGPASAAIVASAKEDDAAKSASAANPKHADTASKASHGKHDKRQLAEERHSKESKAAVASRAKKQNGKQDPKDDSDADLLAALVARTKPASSKPGQPADQVASKKVSATGNPTATLAERINECGQHGFFEEQLCRWRVCDGHWGKDPHCPAAAQARQP</sequence>
<accession>A0A7I8C144</accession>
<feature type="region of interest" description="Disordered" evidence="1">
    <location>
        <begin position="122"/>
        <end position="264"/>
    </location>
</feature>
<feature type="region of interest" description="Disordered" evidence="1">
    <location>
        <begin position="1"/>
        <end position="49"/>
    </location>
</feature>
<reference evidence="3 4" key="1">
    <citation type="journal article" date="2020" name="Genes (Basel)">
        <title>Genomic Comparison of Insect Gut Symbionts from Divergent Burkholderia Subclades.</title>
        <authorList>
            <person name="Takeshita K."/>
            <person name="Kikuchi Y."/>
        </authorList>
    </citation>
    <scope>NUCLEOTIDE SEQUENCE [LARGE SCALE GENOMIC DNA]</scope>
    <source>
        <strain evidence="3 4">PGU16</strain>
        <plasmid evidence="3 4">PPGU16_p1</plasmid>
    </source>
</reference>
<keyword evidence="4" id="KW-1185">Reference proteome</keyword>
<organism evidence="3 4">
    <name type="scientific">Paraburkholderia largidicola</name>
    <dbReference type="NCBI Taxonomy" id="3014751"/>
    <lineage>
        <taxon>Bacteria</taxon>
        <taxon>Pseudomonadati</taxon>
        <taxon>Pseudomonadota</taxon>
        <taxon>Betaproteobacteria</taxon>
        <taxon>Burkholderiales</taxon>
        <taxon>Burkholderiaceae</taxon>
        <taxon>Paraburkholderia</taxon>
    </lineage>
</organism>
<feature type="compositionally biased region" description="Low complexity" evidence="1">
    <location>
        <begin position="148"/>
        <end position="165"/>
    </location>
</feature>
<feature type="transmembrane region" description="Helical" evidence="2">
    <location>
        <begin position="50"/>
        <end position="70"/>
    </location>
</feature>
<evidence type="ECO:0008006" key="5">
    <source>
        <dbReference type="Google" id="ProtNLM"/>
    </source>
</evidence>
<geneLocation type="plasmid" evidence="3 4">
    <name>PPGU16_p1</name>
</geneLocation>
<dbReference type="KEGG" id="plad:PPGU16_72960"/>
<dbReference type="AlphaFoldDB" id="A0A7I8C144"/>
<dbReference type="Proteomes" id="UP000510888">
    <property type="component" value="Plasmid PPGU16_p1"/>
</dbReference>
<evidence type="ECO:0000256" key="1">
    <source>
        <dbReference type="SAM" id="MobiDB-lite"/>
    </source>
</evidence>
<keyword evidence="2" id="KW-1133">Transmembrane helix</keyword>
<feature type="compositionally biased region" description="Polar residues" evidence="1">
    <location>
        <begin position="1"/>
        <end position="10"/>
    </location>
</feature>
<keyword evidence="3" id="KW-0614">Plasmid</keyword>
<keyword evidence="2" id="KW-0472">Membrane</keyword>
<dbReference type="EMBL" id="AP023176">
    <property type="protein sequence ID" value="BCF94229.1"/>
    <property type="molecule type" value="Genomic_DNA"/>
</dbReference>
<gene>
    <name evidence="3" type="ORF">PPGU16_72960</name>
</gene>
<keyword evidence="2" id="KW-0812">Transmembrane</keyword>
<evidence type="ECO:0000256" key="2">
    <source>
        <dbReference type="SAM" id="Phobius"/>
    </source>
</evidence>
<name>A0A7I8C144_9BURK</name>
<evidence type="ECO:0000313" key="3">
    <source>
        <dbReference type="EMBL" id="BCF94229.1"/>
    </source>
</evidence>
<proteinExistence type="predicted"/>
<dbReference type="RefSeq" id="WP_180725746.1">
    <property type="nucleotide sequence ID" value="NZ_AP023176.1"/>
</dbReference>